<evidence type="ECO:0000256" key="1">
    <source>
        <dbReference type="SAM" id="MobiDB-lite"/>
    </source>
</evidence>
<evidence type="ECO:0000313" key="2">
    <source>
        <dbReference type="EMBL" id="ABM78143.1"/>
    </source>
</evidence>
<reference evidence="2 3" key="1">
    <citation type="journal article" date="2007" name="PLoS Genet.">
        <title>Patterns and implications of gene gain and loss in the evolution of Prochlorococcus.</title>
        <authorList>
            <person name="Kettler G.C."/>
            <person name="Martiny A.C."/>
            <person name="Huang K."/>
            <person name="Zucker J."/>
            <person name="Coleman M.L."/>
            <person name="Rodrigue S."/>
            <person name="Chen F."/>
            <person name="Lapidus A."/>
            <person name="Ferriera S."/>
            <person name="Johnson J."/>
            <person name="Steglich C."/>
            <person name="Church G.M."/>
            <person name="Richardson P."/>
            <person name="Chisholm S.W."/>
        </authorList>
    </citation>
    <scope>NUCLEOTIDE SEQUENCE [LARGE SCALE GENOMIC DNA]</scope>
    <source>
        <strain evidence="2 3">MIT 9303</strain>
    </source>
</reference>
<proteinExistence type="predicted"/>
<name>A2C9I3_PROM3</name>
<sequence length="31" mass="3168">MMQSGTGSSGQPENEKQITSDFVAGSPIAVN</sequence>
<dbReference type="HOGENOM" id="CLU_3397938_0_0_3"/>
<protein>
    <submittedName>
        <fullName evidence="2">Uncharacterized protein</fullName>
    </submittedName>
</protein>
<gene>
    <name evidence="2" type="ordered locus">P9303_13961</name>
</gene>
<feature type="region of interest" description="Disordered" evidence="1">
    <location>
        <begin position="1"/>
        <end position="31"/>
    </location>
</feature>
<dbReference type="AlphaFoldDB" id="A2C9I3"/>
<dbReference type="KEGG" id="pmf:P9303_13961"/>
<evidence type="ECO:0000313" key="3">
    <source>
        <dbReference type="Proteomes" id="UP000002274"/>
    </source>
</evidence>
<accession>A2C9I3</accession>
<organism evidence="2 3">
    <name type="scientific">Prochlorococcus marinus (strain MIT 9303)</name>
    <dbReference type="NCBI Taxonomy" id="59922"/>
    <lineage>
        <taxon>Bacteria</taxon>
        <taxon>Bacillati</taxon>
        <taxon>Cyanobacteriota</taxon>
        <taxon>Cyanophyceae</taxon>
        <taxon>Synechococcales</taxon>
        <taxon>Prochlorococcaceae</taxon>
        <taxon>Prochlorococcus</taxon>
    </lineage>
</organism>
<dbReference type="Proteomes" id="UP000002274">
    <property type="component" value="Chromosome"/>
</dbReference>
<dbReference type="STRING" id="59922.P9303_13961"/>
<feature type="compositionally biased region" description="Polar residues" evidence="1">
    <location>
        <begin position="1"/>
        <end position="12"/>
    </location>
</feature>
<dbReference type="EMBL" id="CP000554">
    <property type="protein sequence ID" value="ABM78143.1"/>
    <property type="molecule type" value="Genomic_DNA"/>
</dbReference>